<dbReference type="Pfam" id="PF01915">
    <property type="entry name" value="Glyco_hydro_3_C"/>
    <property type="match status" value="1"/>
</dbReference>
<evidence type="ECO:0000256" key="5">
    <source>
        <dbReference type="ARBA" id="ARBA00022801"/>
    </source>
</evidence>
<organism evidence="8 9">
    <name type="scientific">Pallidibacillus pasinlerensis</name>
    <dbReference type="NCBI Taxonomy" id="2703818"/>
    <lineage>
        <taxon>Bacteria</taxon>
        <taxon>Bacillati</taxon>
        <taxon>Bacillota</taxon>
        <taxon>Bacilli</taxon>
        <taxon>Bacillales</taxon>
        <taxon>Bacillaceae</taxon>
        <taxon>Pallidibacillus</taxon>
    </lineage>
</organism>
<dbReference type="GO" id="GO:0016787">
    <property type="term" value="F:hydrolase activity"/>
    <property type="evidence" value="ECO:0007669"/>
    <property type="project" value="UniProtKB-KW"/>
</dbReference>
<comment type="caution">
    <text evidence="8">The sequence shown here is derived from an EMBL/GenBank/DDBJ whole genome shotgun (WGS) entry which is preliminary data.</text>
</comment>
<keyword evidence="4" id="KW-0732">Signal</keyword>
<dbReference type="InterPro" id="IPR036881">
    <property type="entry name" value="Glyco_hydro_3_C_sf"/>
</dbReference>
<keyword evidence="6" id="KW-0326">Glycosidase</keyword>
<dbReference type="InterPro" id="IPR002772">
    <property type="entry name" value="Glyco_hydro_3_C"/>
</dbReference>
<dbReference type="EMBL" id="JAACYS010000069">
    <property type="protein sequence ID" value="NCU18620.1"/>
    <property type="molecule type" value="Genomic_DNA"/>
</dbReference>
<feature type="domain" description="Glycoside hydrolase family 3 C-terminal" evidence="7">
    <location>
        <begin position="32"/>
        <end position="126"/>
    </location>
</feature>
<evidence type="ECO:0000313" key="8">
    <source>
        <dbReference type="EMBL" id="NCU18620.1"/>
    </source>
</evidence>
<evidence type="ECO:0000256" key="2">
    <source>
        <dbReference type="ARBA" id="ARBA00005336"/>
    </source>
</evidence>
<comment type="similarity">
    <text evidence="2">Belongs to the glycosyl hydrolase 3 family.</text>
</comment>
<evidence type="ECO:0000256" key="3">
    <source>
        <dbReference type="ARBA" id="ARBA00012744"/>
    </source>
</evidence>
<gene>
    <name evidence="8" type="ORF">GW534_12985</name>
</gene>
<evidence type="ECO:0000313" key="9">
    <source>
        <dbReference type="Proteomes" id="UP000743899"/>
    </source>
</evidence>
<sequence>MSRKLRGYSADVATDTLWARVEETFGEDPKLVPTITAINFGNPWLMNEVEPNAKAVFVTFGTKSEALLDVIRGRYNPTGKLPITIPANAEAVANDRGDVPGFDEGPDYVYKAANGDAYGYNFGLSYEEREQPKISEIFRKIFGKDKDD</sequence>
<evidence type="ECO:0000256" key="6">
    <source>
        <dbReference type="ARBA" id="ARBA00023295"/>
    </source>
</evidence>
<protein>
    <recommendedName>
        <fullName evidence="3">beta-glucosidase</fullName>
        <ecNumber evidence="3">3.2.1.21</ecNumber>
    </recommendedName>
</protein>
<reference evidence="8 9" key="1">
    <citation type="submission" date="2020-01" db="EMBL/GenBank/DDBJ databases">
        <title>A novel Bacillus sp. from Pasinler.</title>
        <authorList>
            <person name="Adiguzel A."/>
            <person name="Ay H."/>
            <person name="Baltaci M.O."/>
        </authorList>
    </citation>
    <scope>NUCLEOTIDE SEQUENCE [LARGE SCALE GENOMIC DNA]</scope>
    <source>
        <strain evidence="8 9">P1</strain>
    </source>
</reference>
<proteinExistence type="inferred from homology"/>
<dbReference type="RefSeq" id="WP_161921450.1">
    <property type="nucleotide sequence ID" value="NZ_JAACYS010000069.1"/>
</dbReference>
<dbReference type="Proteomes" id="UP000743899">
    <property type="component" value="Unassembled WGS sequence"/>
</dbReference>
<name>A0ABX0A5A8_9BACI</name>
<dbReference type="PANTHER" id="PTHR30620:SF16">
    <property type="entry name" value="LYSOSOMAL BETA GLUCOSIDASE"/>
    <property type="match status" value="1"/>
</dbReference>
<dbReference type="InterPro" id="IPR051915">
    <property type="entry name" value="Cellulose_Degrad_GH3"/>
</dbReference>
<accession>A0ABX0A5A8</accession>
<keyword evidence="9" id="KW-1185">Reference proteome</keyword>
<dbReference type="PANTHER" id="PTHR30620">
    <property type="entry name" value="PERIPLASMIC BETA-GLUCOSIDASE-RELATED"/>
    <property type="match status" value="1"/>
</dbReference>
<evidence type="ECO:0000256" key="1">
    <source>
        <dbReference type="ARBA" id="ARBA00000448"/>
    </source>
</evidence>
<dbReference type="EC" id="3.2.1.21" evidence="3"/>
<keyword evidence="5 8" id="KW-0378">Hydrolase</keyword>
<comment type="catalytic activity">
    <reaction evidence="1">
        <text>Hydrolysis of terminal, non-reducing beta-D-glucosyl residues with release of beta-D-glucose.</text>
        <dbReference type="EC" id="3.2.1.21"/>
    </reaction>
</comment>
<evidence type="ECO:0000259" key="7">
    <source>
        <dbReference type="Pfam" id="PF01915"/>
    </source>
</evidence>
<evidence type="ECO:0000256" key="4">
    <source>
        <dbReference type="ARBA" id="ARBA00022729"/>
    </source>
</evidence>
<dbReference type="SUPFAM" id="SSF52279">
    <property type="entry name" value="Beta-D-glucan exohydrolase, C-terminal domain"/>
    <property type="match status" value="1"/>
</dbReference>
<dbReference type="Gene3D" id="3.40.50.1700">
    <property type="entry name" value="Glycoside hydrolase family 3 C-terminal domain"/>
    <property type="match status" value="1"/>
</dbReference>